<dbReference type="NCBIfam" id="TIGR04306">
    <property type="entry name" value="salvage_TenA"/>
    <property type="match status" value="1"/>
</dbReference>
<sequence length="215" mass="24336">MNYTDQWRQAVLPTWQASFDHPFITALHDGTLPEDTFRYYLIQDHHYLTAFAALHEAIAEHLPADQAQVLLALNEGSGEDTIRDKMHAELGITATDFATTPVALTAYAYISHMYYQLNEVNPQAAVAGLLPCYWLYAQIGAHLAKLTSPKPLYQAFFDAYASNDFTTSTNQMLDLVNQTAAASSPDVQTQMVTAFKRSAVYESHFWQMAYQKERW</sequence>
<keyword evidence="7 9" id="KW-0784">Thiamine biosynthesis</keyword>
<dbReference type="UniPathway" id="UPA00060"/>
<evidence type="ECO:0000256" key="6">
    <source>
        <dbReference type="ARBA" id="ARBA00013647"/>
    </source>
</evidence>
<dbReference type="Gene3D" id="1.20.910.10">
    <property type="entry name" value="Heme oxygenase-like"/>
    <property type="match status" value="1"/>
</dbReference>
<dbReference type="PANTHER" id="PTHR43198">
    <property type="entry name" value="BIFUNCTIONAL TH2 PROTEIN"/>
    <property type="match status" value="1"/>
</dbReference>
<evidence type="ECO:0000256" key="3">
    <source>
        <dbReference type="ARBA" id="ARBA00010264"/>
    </source>
</evidence>
<dbReference type="SUPFAM" id="SSF48613">
    <property type="entry name" value="Heme oxygenase-like"/>
    <property type="match status" value="1"/>
</dbReference>
<dbReference type="Proteomes" id="UP000185427">
    <property type="component" value="Chromosome"/>
</dbReference>
<evidence type="ECO:0000259" key="10">
    <source>
        <dbReference type="Pfam" id="PF03070"/>
    </source>
</evidence>
<reference evidence="11 12" key="1">
    <citation type="submission" date="2016-12" db="EMBL/GenBank/DDBJ databases">
        <title>Complete Genome Sequence of Lactobacillus fermentum Strain SNUV175, a Probiotic for Treatment of Bacterial Vaginosis.</title>
        <authorList>
            <person name="Lee S."/>
            <person name="You H.J."/>
            <person name="Kwon B."/>
            <person name="Ko G."/>
        </authorList>
    </citation>
    <scope>NUCLEOTIDE SEQUENCE [LARGE SCALE GENOMIC DNA]</scope>
    <source>
        <strain evidence="11 12">SNUV175</strain>
    </source>
</reference>
<dbReference type="EMBL" id="CP019030">
    <property type="protein sequence ID" value="APU45521.1"/>
    <property type="molecule type" value="Genomic_DNA"/>
</dbReference>
<dbReference type="InterPro" id="IPR027574">
    <property type="entry name" value="Thiaminase_II"/>
</dbReference>
<dbReference type="InterPro" id="IPR050967">
    <property type="entry name" value="Thiamine_Salvage_TenA"/>
</dbReference>
<dbReference type="GO" id="GO:0050334">
    <property type="term" value="F:thiaminase activity"/>
    <property type="evidence" value="ECO:0007669"/>
    <property type="project" value="UniProtKB-EC"/>
</dbReference>
<dbReference type="InterPro" id="IPR016084">
    <property type="entry name" value="Haem_Oase-like_multi-hlx"/>
</dbReference>
<comment type="function">
    <text evidence="9">Catalyzes an amino-pyrimidine hydrolysis reaction at the C5' of the pyrimidine moiety of thiamine compounds, a reaction that is part of a thiamine salvage pathway.</text>
</comment>
<comment type="subunit">
    <text evidence="4">Homotetramer.</text>
</comment>
<protein>
    <recommendedName>
        <fullName evidence="6 9">Aminopyrimidine aminohydrolase</fullName>
        <ecNumber evidence="5 9">3.5.99.2</ecNumber>
    </recommendedName>
</protein>
<evidence type="ECO:0000313" key="11">
    <source>
        <dbReference type="EMBL" id="APU45521.1"/>
    </source>
</evidence>
<dbReference type="OrthoDB" id="34166at2"/>
<dbReference type="GO" id="GO:0009228">
    <property type="term" value="P:thiamine biosynthetic process"/>
    <property type="evidence" value="ECO:0007669"/>
    <property type="project" value="UniProtKB-KW"/>
</dbReference>
<evidence type="ECO:0000256" key="2">
    <source>
        <dbReference type="ARBA" id="ARBA00004948"/>
    </source>
</evidence>
<evidence type="ECO:0000256" key="9">
    <source>
        <dbReference type="RuleBase" id="RU363093"/>
    </source>
</evidence>
<dbReference type="PANTHER" id="PTHR43198:SF2">
    <property type="entry name" value="SI:CH1073-67J19.1-RELATED"/>
    <property type="match status" value="1"/>
</dbReference>
<gene>
    <name evidence="11" type="ORF">BUW47_03275</name>
</gene>
<evidence type="ECO:0000256" key="4">
    <source>
        <dbReference type="ARBA" id="ARBA00011881"/>
    </source>
</evidence>
<keyword evidence="9" id="KW-0378">Hydrolase</keyword>
<evidence type="ECO:0000313" key="12">
    <source>
        <dbReference type="Proteomes" id="UP000185427"/>
    </source>
</evidence>
<evidence type="ECO:0000256" key="8">
    <source>
        <dbReference type="ARBA" id="ARBA00048337"/>
    </source>
</evidence>
<dbReference type="Pfam" id="PF03070">
    <property type="entry name" value="TENA_THI-4"/>
    <property type="match status" value="1"/>
</dbReference>
<comment type="pathway">
    <text evidence="2 9">Cofactor biosynthesis; thiamine diphosphate biosynthesis.</text>
</comment>
<dbReference type="GO" id="GO:0005829">
    <property type="term" value="C:cytosol"/>
    <property type="evidence" value="ECO:0007669"/>
    <property type="project" value="TreeGrafter"/>
</dbReference>
<organism evidence="11 12">
    <name type="scientific">Limosilactobacillus fermentum</name>
    <name type="common">Lactobacillus fermentum</name>
    <dbReference type="NCBI Taxonomy" id="1613"/>
    <lineage>
        <taxon>Bacteria</taxon>
        <taxon>Bacillati</taxon>
        <taxon>Bacillota</taxon>
        <taxon>Bacilli</taxon>
        <taxon>Lactobacillales</taxon>
        <taxon>Lactobacillaceae</taxon>
        <taxon>Limosilactobacillus</taxon>
    </lineage>
</organism>
<evidence type="ECO:0000256" key="5">
    <source>
        <dbReference type="ARBA" id="ARBA00012684"/>
    </source>
</evidence>
<proteinExistence type="inferred from homology"/>
<dbReference type="CDD" id="cd19364">
    <property type="entry name" value="TenA_C_BsTenA-like"/>
    <property type="match status" value="1"/>
</dbReference>
<evidence type="ECO:0000256" key="7">
    <source>
        <dbReference type="ARBA" id="ARBA00022977"/>
    </source>
</evidence>
<comment type="similarity">
    <text evidence="3 9">Belongs to the TenA family.</text>
</comment>
<name>A0A1L7GU73_LIMFE</name>
<evidence type="ECO:0000256" key="1">
    <source>
        <dbReference type="ARBA" id="ARBA00001881"/>
    </source>
</evidence>
<comment type="catalytic activity">
    <reaction evidence="1 9">
        <text>4-amino-5-aminomethyl-2-methylpyrimidine + H2O = 4-amino-5-hydroxymethyl-2-methylpyrimidine + NH4(+)</text>
        <dbReference type="Rhea" id="RHEA:31799"/>
        <dbReference type="ChEBI" id="CHEBI:15377"/>
        <dbReference type="ChEBI" id="CHEBI:16892"/>
        <dbReference type="ChEBI" id="CHEBI:28938"/>
        <dbReference type="ChEBI" id="CHEBI:63416"/>
        <dbReference type="EC" id="3.5.99.2"/>
    </reaction>
</comment>
<dbReference type="EC" id="3.5.99.2" evidence="5 9"/>
<feature type="domain" description="Thiaminase-2/PQQC" evidence="10">
    <location>
        <begin position="9"/>
        <end position="211"/>
    </location>
</feature>
<comment type="catalytic activity">
    <reaction evidence="8 9">
        <text>thiamine + H2O = 5-(2-hydroxyethyl)-4-methylthiazole + 4-amino-5-hydroxymethyl-2-methylpyrimidine + H(+)</text>
        <dbReference type="Rhea" id="RHEA:17509"/>
        <dbReference type="ChEBI" id="CHEBI:15377"/>
        <dbReference type="ChEBI" id="CHEBI:15378"/>
        <dbReference type="ChEBI" id="CHEBI:16892"/>
        <dbReference type="ChEBI" id="CHEBI:17957"/>
        <dbReference type="ChEBI" id="CHEBI:18385"/>
        <dbReference type="EC" id="3.5.99.2"/>
    </reaction>
</comment>
<dbReference type="AlphaFoldDB" id="A0A1L7GU73"/>
<dbReference type="InterPro" id="IPR004305">
    <property type="entry name" value="Thiaminase-2/PQQC"/>
</dbReference>
<dbReference type="RefSeq" id="WP_075667237.1">
    <property type="nucleotide sequence ID" value="NZ_CP019030.1"/>
</dbReference>
<accession>A0A1L7GU73</accession>
<dbReference type="GO" id="GO:0009229">
    <property type="term" value="P:thiamine diphosphate biosynthetic process"/>
    <property type="evidence" value="ECO:0007669"/>
    <property type="project" value="UniProtKB-UniPathway"/>
</dbReference>